<comment type="caution">
    <text evidence="1">The sequence shown here is derived from an EMBL/GenBank/DDBJ whole genome shotgun (WGS) entry which is preliminary data.</text>
</comment>
<gene>
    <name evidence="1" type="ORF">ACFFGT_04755</name>
</gene>
<dbReference type="RefSeq" id="WP_377021358.1">
    <property type="nucleotide sequence ID" value="NZ_JBHLTS010000015.1"/>
</dbReference>
<accession>A0ABV6L183</accession>
<proteinExistence type="predicted"/>
<sequence length="100" mass="10942">MPQNALNQVKTIYCLPIAKMGDVLPKILAAQAKKQIKIPKDIQLEVQIAERVLSDLAAVNALGEQVSSIAPVAEAYYGKLKRARFYDTAVIPGMLTLPQH</sequence>
<dbReference type="Proteomes" id="UP001589828">
    <property type="component" value="Unassembled WGS sequence"/>
</dbReference>
<evidence type="ECO:0000313" key="2">
    <source>
        <dbReference type="Proteomes" id="UP001589828"/>
    </source>
</evidence>
<reference evidence="1 2" key="1">
    <citation type="submission" date="2024-09" db="EMBL/GenBank/DDBJ databases">
        <authorList>
            <person name="Sun Q."/>
            <person name="Mori K."/>
        </authorList>
    </citation>
    <scope>NUCLEOTIDE SEQUENCE [LARGE SCALE GENOMIC DNA]</scope>
    <source>
        <strain evidence="1 2">NCAIM B.02415</strain>
    </source>
</reference>
<evidence type="ECO:0000313" key="1">
    <source>
        <dbReference type="EMBL" id="MFC0513494.1"/>
    </source>
</evidence>
<dbReference type="EMBL" id="JBHLTS010000015">
    <property type="protein sequence ID" value="MFC0513494.1"/>
    <property type="molecule type" value="Genomic_DNA"/>
</dbReference>
<organism evidence="1 2">
    <name type="scientific">Mucilaginibacter angelicae</name>
    <dbReference type="NCBI Taxonomy" id="869718"/>
    <lineage>
        <taxon>Bacteria</taxon>
        <taxon>Pseudomonadati</taxon>
        <taxon>Bacteroidota</taxon>
        <taxon>Sphingobacteriia</taxon>
        <taxon>Sphingobacteriales</taxon>
        <taxon>Sphingobacteriaceae</taxon>
        <taxon>Mucilaginibacter</taxon>
    </lineage>
</organism>
<keyword evidence="2" id="KW-1185">Reference proteome</keyword>
<evidence type="ECO:0008006" key="3">
    <source>
        <dbReference type="Google" id="ProtNLM"/>
    </source>
</evidence>
<name>A0ABV6L183_9SPHI</name>
<protein>
    <recommendedName>
        <fullName evidence="3">Fic/DOC N-terminal domain-containing protein</fullName>
    </recommendedName>
</protein>